<keyword evidence="8 12" id="KW-0378">Hydrolase</keyword>
<keyword evidence="6 12" id="KW-0645">Protease</keyword>
<name>A0A9Q4FZ81_SALAG</name>
<dbReference type="NCBIfam" id="TIGR02227">
    <property type="entry name" value="sigpep_I_bact"/>
    <property type="match status" value="1"/>
</dbReference>
<dbReference type="Gene3D" id="2.10.109.10">
    <property type="entry name" value="Umud Fragment, subunit A"/>
    <property type="match status" value="1"/>
</dbReference>
<evidence type="ECO:0000256" key="5">
    <source>
        <dbReference type="ARBA" id="ARBA00022475"/>
    </source>
</evidence>
<proteinExistence type="inferred from homology"/>
<evidence type="ECO:0000256" key="1">
    <source>
        <dbReference type="ARBA" id="ARBA00000677"/>
    </source>
</evidence>
<feature type="active site" evidence="11">
    <location>
        <position position="51"/>
    </location>
</feature>
<evidence type="ECO:0000259" key="13">
    <source>
        <dbReference type="Pfam" id="PF10502"/>
    </source>
</evidence>
<dbReference type="InterPro" id="IPR019533">
    <property type="entry name" value="Peptidase_S26"/>
</dbReference>
<keyword evidence="9 12" id="KW-1133">Transmembrane helix</keyword>
<organism evidence="14 15">
    <name type="scientific">Salipaludibacillus agaradhaerens</name>
    <name type="common">Bacillus agaradhaerens</name>
    <dbReference type="NCBI Taxonomy" id="76935"/>
    <lineage>
        <taxon>Bacteria</taxon>
        <taxon>Bacillati</taxon>
        <taxon>Bacillota</taxon>
        <taxon>Bacilli</taxon>
        <taxon>Bacillales</taxon>
        <taxon>Bacillaceae</taxon>
    </lineage>
</organism>
<dbReference type="CDD" id="cd06530">
    <property type="entry name" value="S26_SPase_I"/>
    <property type="match status" value="1"/>
</dbReference>
<evidence type="ECO:0000256" key="7">
    <source>
        <dbReference type="ARBA" id="ARBA00022692"/>
    </source>
</evidence>
<evidence type="ECO:0000256" key="11">
    <source>
        <dbReference type="PIRSR" id="PIRSR600223-1"/>
    </source>
</evidence>
<dbReference type="SUPFAM" id="SSF51306">
    <property type="entry name" value="LexA/Signal peptidase"/>
    <property type="match status" value="1"/>
</dbReference>
<evidence type="ECO:0000313" key="15">
    <source>
        <dbReference type="Proteomes" id="UP001057753"/>
    </source>
</evidence>
<protein>
    <recommendedName>
        <fullName evidence="4 12">Signal peptidase I</fullName>
        <ecNumber evidence="4 12">3.4.21.89</ecNumber>
    </recommendedName>
</protein>
<accession>A0A9Q4FZ81</accession>
<keyword evidence="10 12" id="KW-0472">Membrane</keyword>
<dbReference type="Pfam" id="PF10502">
    <property type="entry name" value="Peptidase_S26"/>
    <property type="match status" value="1"/>
</dbReference>
<comment type="similarity">
    <text evidence="3 12">Belongs to the peptidase S26 family.</text>
</comment>
<evidence type="ECO:0000256" key="9">
    <source>
        <dbReference type="ARBA" id="ARBA00022989"/>
    </source>
</evidence>
<evidence type="ECO:0000313" key="14">
    <source>
        <dbReference type="EMBL" id="MCR6097126.1"/>
    </source>
</evidence>
<evidence type="ECO:0000256" key="8">
    <source>
        <dbReference type="ARBA" id="ARBA00022801"/>
    </source>
</evidence>
<dbReference type="PROSITE" id="PS00760">
    <property type="entry name" value="SPASE_I_2"/>
    <property type="match status" value="1"/>
</dbReference>
<dbReference type="PANTHER" id="PTHR43390">
    <property type="entry name" value="SIGNAL PEPTIDASE I"/>
    <property type="match status" value="1"/>
</dbReference>
<dbReference type="InterPro" id="IPR019757">
    <property type="entry name" value="Pept_S26A_signal_pept_1_Lys-AS"/>
</dbReference>
<evidence type="ECO:0000256" key="10">
    <source>
        <dbReference type="ARBA" id="ARBA00023136"/>
    </source>
</evidence>
<dbReference type="GO" id="GO:0004252">
    <property type="term" value="F:serine-type endopeptidase activity"/>
    <property type="evidence" value="ECO:0007669"/>
    <property type="project" value="InterPro"/>
</dbReference>
<dbReference type="GO" id="GO:0005886">
    <property type="term" value="C:plasma membrane"/>
    <property type="evidence" value="ECO:0007669"/>
    <property type="project" value="UniProtKB-SubCell"/>
</dbReference>
<dbReference type="PRINTS" id="PR00727">
    <property type="entry name" value="LEADERPTASE"/>
</dbReference>
<dbReference type="InterPro" id="IPR036286">
    <property type="entry name" value="LexA/Signal_pep-like_sf"/>
</dbReference>
<evidence type="ECO:0000256" key="6">
    <source>
        <dbReference type="ARBA" id="ARBA00022670"/>
    </source>
</evidence>
<comment type="subcellular location">
    <subcellularLocation>
        <location evidence="2">Cell membrane</location>
        <topology evidence="2">Single-pass type II membrane protein</topology>
    </subcellularLocation>
    <subcellularLocation>
        <location evidence="12">Membrane</location>
        <topology evidence="12">Single-pass type II membrane protein</topology>
    </subcellularLocation>
</comment>
<reference evidence="14" key="1">
    <citation type="submission" date="2020-06" db="EMBL/GenBank/DDBJ databases">
        <title>Insight into the genomes of haloalkaliphilic bacilli from Kenyan soda lakes.</title>
        <authorList>
            <person name="Mwirichia R."/>
            <person name="Villamizar G.C."/>
            <person name="Poehlein A."/>
            <person name="Mugweru J."/>
            <person name="Kipnyargis A."/>
            <person name="Kiplimo D."/>
            <person name="Orwa P."/>
            <person name="Daniel R."/>
        </authorList>
    </citation>
    <scope>NUCLEOTIDE SEQUENCE</scope>
    <source>
        <strain evidence="14">B1096_S55</strain>
    </source>
</reference>
<evidence type="ECO:0000256" key="2">
    <source>
        <dbReference type="ARBA" id="ARBA00004401"/>
    </source>
</evidence>
<dbReference type="InterPro" id="IPR019758">
    <property type="entry name" value="Pept_S26A_signal_pept_1_CS"/>
</dbReference>
<evidence type="ECO:0000256" key="12">
    <source>
        <dbReference type="RuleBase" id="RU362042"/>
    </source>
</evidence>
<keyword evidence="5" id="KW-1003">Cell membrane</keyword>
<feature type="active site" evidence="11">
    <location>
        <position position="92"/>
    </location>
</feature>
<dbReference type="EC" id="3.4.21.89" evidence="4 12"/>
<comment type="caution">
    <text evidence="14">The sequence shown here is derived from an EMBL/GenBank/DDBJ whole genome shotgun (WGS) entry which is preliminary data.</text>
</comment>
<keyword evidence="7 12" id="KW-0812">Transmembrane</keyword>
<keyword evidence="15" id="KW-1185">Reference proteome</keyword>
<dbReference type="FunFam" id="2.10.109.10:FF:000008">
    <property type="entry name" value="Signal peptidase I"/>
    <property type="match status" value="1"/>
</dbReference>
<sequence length="195" mass="22339">MESNTPEATFPEKRTWKTALWSLTKLLTVVVIIGVIIRGFLFTNYIVYGQSMMPTINDGERIIVNKLDYELVTPSRFDLIIFHATEESDYIKRIIGLPGDTIEYKNDILYINGKVQEETFLDDFKETHENGLFTDDFTLEQVTGESEIPEGYVFVLGDNRQNSVDSRHIGLVPIKEIVGKANITFWPLTNIRLLS</sequence>
<dbReference type="GO" id="GO:0009003">
    <property type="term" value="F:signal peptidase activity"/>
    <property type="evidence" value="ECO:0007669"/>
    <property type="project" value="UniProtKB-EC"/>
</dbReference>
<evidence type="ECO:0000256" key="4">
    <source>
        <dbReference type="ARBA" id="ARBA00013208"/>
    </source>
</evidence>
<dbReference type="Proteomes" id="UP001057753">
    <property type="component" value="Unassembled WGS sequence"/>
</dbReference>
<gene>
    <name evidence="14" type="primary">lepB</name>
    <name evidence="14" type="ORF">HXA33_11200</name>
</gene>
<dbReference type="PROSITE" id="PS00761">
    <property type="entry name" value="SPASE_I_3"/>
    <property type="match status" value="1"/>
</dbReference>
<dbReference type="AlphaFoldDB" id="A0A9Q4FZ81"/>
<evidence type="ECO:0000256" key="3">
    <source>
        <dbReference type="ARBA" id="ARBA00009370"/>
    </source>
</evidence>
<comment type="catalytic activity">
    <reaction evidence="1 12">
        <text>Cleavage of hydrophobic, N-terminal signal or leader sequences from secreted and periplasmic proteins.</text>
        <dbReference type="EC" id="3.4.21.89"/>
    </reaction>
</comment>
<dbReference type="EMBL" id="JABXYM010000001">
    <property type="protein sequence ID" value="MCR6097126.1"/>
    <property type="molecule type" value="Genomic_DNA"/>
</dbReference>
<feature type="transmembrane region" description="Helical" evidence="12">
    <location>
        <begin position="26"/>
        <end position="47"/>
    </location>
</feature>
<dbReference type="GO" id="GO:0006465">
    <property type="term" value="P:signal peptide processing"/>
    <property type="evidence" value="ECO:0007669"/>
    <property type="project" value="InterPro"/>
</dbReference>
<dbReference type="InterPro" id="IPR000223">
    <property type="entry name" value="Pept_S26A_signal_pept_1"/>
</dbReference>
<dbReference type="PANTHER" id="PTHR43390:SF1">
    <property type="entry name" value="CHLOROPLAST PROCESSING PEPTIDASE"/>
    <property type="match status" value="1"/>
</dbReference>
<feature type="domain" description="Peptidase S26" evidence="13">
    <location>
        <begin position="22"/>
        <end position="186"/>
    </location>
</feature>